<organism evidence="1 2">
    <name type="scientific">Parascaris univalens</name>
    <name type="common">Nematode worm</name>
    <dbReference type="NCBI Taxonomy" id="6257"/>
    <lineage>
        <taxon>Eukaryota</taxon>
        <taxon>Metazoa</taxon>
        <taxon>Ecdysozoa</taxon>
        <taxon>Nematoda</taxon>
        <taxon>Chromadorea</taxon>
        <taxon>Rhabditida</taxon>
        <taxon>Spirurina</taxon>
        <taxon>Ascaridomorpha</taxon>
        <taxon>Ascaridoidea</taxon>
        <taxon>Ascarididae</taxon>
        <taxon>Parascaris</taxon>
    </lineage>
</organism>
<dbReference type="Proteomes" id="UP000887569">
    <property type="component" value="Unplaced"/>
</dbReference>
<evidence type="ECO:0000313" key="1">
    <source>
        <dbReference type="Proteomes" id="UP000887569"/>
    </source>
</evidence>
<proteinExistence type="predicted"/>
<keyword evidence="1" id="KW-1185">Reference proteome</keyword>
<evidence type="ECO:0000313" key="2">
    <source>
        <dbReference type="WBParaSite" id="PgR006_g137_t04"/>
    </source>
</evidence>
<protein>
    <submittedName>
        <fullName evidence="2">Major facilitator superfamily (MFS) profile domain-containing protein</fullName>
    </submittedName>
</protein>
<dbReference type="WBParaSite" id="PgR006_g137_t04">
    <property type="protein sequence ID" value="PgR006_g137_t04"/>
    <property type="gene ID" value="PgR006_g137"/>
</dbReference>
<accession>A0A915AEY9</accession>
<name>A0A915AEY9_PARUN</name>
<reference evidence="2" key="1">
    <citation type="submission" date="2022-11" db="UniProtKB">
        <authorList>
            <consortium name="WormBaseParasite"/>
        </authorList>
    </citation>
    <scope>IDENTIFICATION</scope>
</reference>
<sequence length="78" mass="8787">MLRTVTKPTKRSVVLTRTERDLSGSVQLTCRKHDSLQKGTKLFLCYDIAKVIMEAVQLNKETGSEGLKSNKVTKRHLA</sequence>
<dbReference type="AlphaFoldDB" id="A0A915AEY9"/>